<evidence type="ECO:0000256" key="1">
    <source>
        <dbReference type="SAM" id="MobiDB-lite"/>
    </source>
</evidence>
<dbReference type="EMBL" id="JAUJYN010000005">
    <property type="protein sequence ID" value="KAK1270957.1"/>
    <property type="molecule type" value="Genomic_DNA"/>
</dbReference>
<proteinExistence type="predicted"/>
<organism evidence="2 3">
    <name type="scientific">Acorus gramineus</name>
    <name type="common">Dwarf sweet flag</name>
    <dbReference type="NCBI Taxonomy" id="55184"/>
    <lineage>
        <taxon>Eukaryota</taxon>
        <taxon>Viridiplantae</taxon>
        <taxon>Streptophyta</taxon>
        <taxon>Embryophyta</taxon>
        <taxon>Tracheophyta</taxon>
        <taxon>Spermatophyta</taxon>
        <taxon>Magnoliopsida</taxon>
        <taxon>Liliopsida</taxon>
        <taxon>Acoraceae</taxon>
        <taxon>Acorus</taxon>
    </lineage>
</organism>
<sequence>METLVVVSQHRSQCVRNNRSHNIVDRFGSPSPSKGFRGINCRAFQSGVGILPSPPQKPGKIQTKSFYHSEPPKKPKKTDPIPILTRSTMKAASFEDEFASSELWAGPTYSNSPPPSSLPMPKFSLRQKRTMSLELPPPERGITAGSKSAPASPTRDFEFLNRTVSATKDLRRMLNLDISDD</sequence>
<feature type="region of interest" description="Disordered" evidence="1">
    <location>
        <begin position="47"/>
        <end position="85"/>
    </location>
</feature>
<feature type="compositionally biased region" description="Basic and acidic residues" evidence="1">
    <location>
        <begin position="70"/>
        <end position="79"/>
    </location>
</feature>
<dbReference type="GO" id="GO:0016071">
    <property type="term" value="P:mRNA metabolic process"/>
    <property type="evidence" value="ECO:0007669"/>
    <property type="project" value="UniProtKB-ARBA"/>
</dbReference>
<evidence type="ECO:0000313" key="3">
    <source>
        <dbReference type="Proteomes" id="UP001179952"/>
    </source>
</evidence>
<accession>A0AAV9B328</accession>
<comment type="caution">
    <text evidence="2">The sequence shown here is derived from an EMBL/GenBank/DDBJ whole genome shotgun (WGS) entry which is preliminary data.</text>
</comment>
<feature type="region of interest" description="Disordered" evidence="1">
    <location>
        <begin position="104"/>
        <end position="156"/>
    </location>
</feature>
<gene>
    <name evidence="2" type="ORF">QJS04_geneDACA013047</name>
</gene>
<dbReference type="PANTHER" id="PTHR35306">
    <property type="entry name" value="BNAA03G57290D PROTEIN"/>
    <property type="match status" value="1"/>
</dbReference>
<name>A0AAV9B328_ACOGR</name>
<dbReference type="AlphaFoldDB" id="A0AAV9B328"/>
<reference evidence="2" key="2">
    <citation type="submission" date="2023-06" db="EMBL/GenBank/DDBJ databases">
        <authorList>
            <person name="Ma L."/>
            <person name="Liu K.-W."/>
            <person name="Li Z."/>
            <person name="Hsiao Y.-Y."/>
            <person name="Qi Y."/>
            <person name="Fu T."/>
            <person name="Tang G."/>
            <person name="Zhang D."/>
            <person name="Sun W.-H."/>
            <person name="Liu D.-K."/>
            <person name="Li Y."/>
            <person name="Chen G.-Z."/>
            <person name="Liu X.-D."/>
            <person name="Liao X.-Y."/>
            <person name="Jiang Y.-T."/>
            <person name="Yu X."/>
            <person name="Hao Y."/>
            <person name="Huang J."/>
            <person name="Zhao X.-W."/>
            <person name="Ke S."/>
            <person name="Chen Y.-Y."/>
            <person name="Wu W.-L."/>
            <person name="Hsu J.-L."/>
            <person name="Lin Y.-F."/>
            <person name="Huang M.-D."/>
            <person name="Li C.-Y."/>
            <person name="Huang L."/>
            <person name="Wang Z.-W."/>
            <person name="Zhao X."/>
            <person name="Zhong W.-Y."/>
            <person name="Peng D.-H."/>
            <person name="Ahmad S."/>
            <person name="Lan S."/>
            <person name="Zhang J.-S."/>
            <person name="Tsai W.-C."/>
            <person name="Van De Peer Y."/>
            <person name="Liu Z.-J."/>
        </authorList>
    </citation>
    <scope>NUCLEOTIDE SEQUENCE</scope>
    <source>
        <strain evidence="2">SCP</strain>
        <tissue evidence="2">Leaves</tissue>
    </source>
</reference>
<dbReference type="Pfam" id="PF15365">
    <property type="entry name" value="PNRC"/>
    <property type="match status" value="1"/>
</dbReference>
<protein>
    <submittedName>
        <fullName evidence="2">Uncharacterized protein</fullName>
    </submittedName>
</protein>
<keyword evidence="3" id="KW-1185">Reference proteome</keyword>
<evidence type="ECO:0000313" key="2">
    <source>
        <dbReference type="EMBL" id="KAK1270957.1"/>
    </source>
</evidence>
<reference evidence="2" key="1">
    <citation type="journal article" date="2023" name="Nat. Commun.">
        <title>Diploid and tetraploid genomes of Acorus and the evolution of monocots.</title>
        <authorList>
            <person name="Ma L."/>
            <person name="Liu K.W."/>
            <person name="Li Z."/>
            <person name="Hsiao Y.Y."/>
            <person name="Qi Y."/>
            <person name="Fu T."/>
            <person name="Tang G.D."/>
            <person name="Zhang D."/>
            <person name="Sun W.H."/>
            <person name="Liu D.K."/>
            <person name="Li Y."/>
            <person name="Chen G.Z."/>
            <person name="Liu X.D."/>
            <person name="Liao X.Y."/>
            <person name="Jiang Y.T."/>
            <person name="Yu X."/>
            <person name="Hao Y."/>
            <person name="Huang J."/>
            <person name="Zhao X.W."/>
            <person name="Ke S."/>
            <person name="Chen Y.Y."/>
            <person name="Wu W.L."/>
            <person name="Hsu J.L."/>
            <person name="Lin Y.F."/>
            <person name="Huang M.D."/>
            <person name="Li C.Y."/>
            <person name="Huang L."/>
            <person name="Wang Z.W."/>
            <person name="Zhao X."/>
            <person name="Zhong W.Y."/>
            <person name="Peng D.H."/>
            <person name="Ahmad S."/>
            <person name="Lan S."/>
            <person name="Zhang J.S."/>
            <person name="Tsai W.C."/>
            <person name="Van de Peer Y."/>
            <person name="Liu Z.J."/>
        </authorList>
    </citation>
    <scope>NUCLEOTIDE SEQUENCE</scope>
    <source>
        <strain evidence="2">SCP</strain>
    </source>
</reference>
<dbReference type="PANTHER" id="PTHR35306:SF1">
    <property type="entry name" value="VQ DOMAIN-CONTAINING PROTEIN"/>
    <property type="match status" value="1"/>
</dbReference>
<dbReference type="InterPro" id="IPR028322">
    <property type="entry name" value="PNRC-like_rgn"/>
</dbReference>
<dbReference type="Proteomes" id="UP001179952">
    <property type="component" value="Unassembled WGS sequence"/>
</dbReference>